<dbReference type="InterPro" id="IPR050455">
    <property type="entry name" value="Tpx_Peroxidase_subfamily"/>
</dbReference>
<dbReference type="AlphaFoldDB" id="A0A9D6LB37"/>
<dbReference type="PIRSF" id="PIRSF000239">
    <property type="entry name" value="AHPC"/>
    <property type="match status" value="1"/>
</dbReference>
<feature type="active site" description="Cysteine sulfenic acid (-SOH) intermediate; for peroxidase activity" evidence="3">
    <location>
        <position position="50"/>
    </location>
</feature>
<dbReference type="Pfam" id="PF00578">
    <property type="entry name" value="AhpC-TSA"/>
    <property type="match status" value="1"/>
</dbReference>
<evidence type="ECO:0000259" key="4">
    <source>
        <dbReference type="PROSITE" id="PS51352"/>
    </source>
</evidence>
<dbReference type="InterPro" id="IPR036249">
    <property type="entry name" value="Thioredoxin-like_sf"/>
</dbReference>
<dbReference type="Proteomes" id="UP000807850">
    <property type="component" value="Unassembled WGS sequence"/>
</dbReference>
<organism evidence="5 6">
    <name type="scientific">Eiseniibacteriota bacterium</name>
    <dbReference type="NCBI Taxonomy" id="2212470"/>
    <lineage>
        <taxon>Bacteria</taxon>
        <taxon>Candidatus Eiseniibacteriota</taxon>
    </lineage>
</organism>
<evidence type="ECO:0000313" key="6">
    <source>
        <dbReference type="Proteomes" id="UP000807850"/>
    </source>
</evidence>
<sequence length="155" mass="16721">MPPSATPDVGQPAPEFNLKGPGGQAVTLAEYRGKRHVVLVFYPLAFSPVCSHQLPTIERELGRFTDLDAVVFGVSVDSHWANSAFADRLRLSFPLLSDFRRETSAAYGVLLDAGHSGRAVFVVGKDGRIAYKDVAPTTAEVPDNGRILAALESLR</sequence>
<comment type="caution">
    <text evidence="5">The sequence shown here is derived from an EMBL/GenBank/DDBJ whole genome shotgun (WGS) entry which is preliminary data.</text>
</comment>
<dbReference type="Gene3D" id="3.40.30.10">
    <property type="entry name" value="Glutaredoxin"/>
    <property type="match status" value="1"/>
</dbReference>
<feature type="domain" description="Thioredoxin" evidence="4">
    <location>
        <begin position="7"/>
        <end position="155"/>
    </location>
</feature>
<evidence type="ECO:0000313" key="5">
    <source>
        <dbReference type="EMBL" id="MBI3539399.1"/>
    </source>
</evidence>
<keyword evidence="2" id="KW-0676">Redox-active center</keyword>
<dbReference type="InterPro" id="IPR024706">
    <property type="entry name" value="Peroxiredoxin_AhpC-typ"/>
</dbReference>
<dbReference type="EMBL" id="JACQAY010000118">
    <property type="protein sequence ID" value="MBI3539399.1"/>
    <property type="molecule type" value="Genomic_DNA"/>
</dbReference>
<dbReference type="GO" id="GO:0016491">
    <property type="term" value="F:oxidoreductase activity"/>
    <property type="evidence" value="ECO:0007669"/>
    <property type="project" value="UniProtKB-KW"/>
</dbReference>
<evidence type="ECO:0000256" key="3">
    <source>
        <dbReference type="PIRSR" id="PIRSR000239-1"/>
    </source>
</evidence>
<dbReference type="InterPro" id="IPR013766">
    <property type="entry name" value="Thioredoxin_domain"/>
</dbReference>
<dbReference type="SUPFAM" id="SSF52833">
    <property type="entry name" value="Thioredoxin-like"/>
    <property type="match status" value="1"/>
</dbReference>
<accession>A0A9D6LB37</accession>
<protein>
    <submittedName>
        <fullName evidence="5">Redoxin domain-containing protein</fullName>
    </submittedName>
</protein>
<dbReference type="PANTHER" id="PTHR43110">
    <property type="entry name" value="THIOL PEROXIDASE"/>
    <property type="match status" value="1"/>
</dbReference>
<dbReference type="InterPro" id="IPR000866">
    <property type="entry name" value="AhpC/TSA"/>
</dbReference>
<dbReference type="GO" id="GO:0016209">
    <property type="term" value="F:antioxidant activity"/>
    <property type="evidence" value="ECO:0007669"/>
    <property type="project" value="InterPro"/>
</dbReference>
<evidence type="ECO:0000256" key="2">
    <source>
        <dbReference type="ARBA" id="ARBA00023284"/>
    </source>
</evidence>
<gene>
    <name evidence="5" type="ORF">HY076_03900</name>
</gene>
<proteinExistence type="predicted"/>
<dbReference type="PROSITE" id="PS51352">
    <property type="entry name" value="THIOREDOXIN_2"/>
    <property type="match status" value="1"/>
</dbReference>
<dbReference type="PANTHER" id="PTHR43110:SF1">
    <property type="entry name" value="THIOL PEROXIDASE"/>
    <property type="match status" value="1"/>
</dbReference>
<name>A0A9D6LB37_UNCEI</name>
<evidence type="ECO:0000256" key="1">
    <source>
        <dbReference type="ARBA" id="ARBA00023002"/>
    </source>
</evidence>
<reference evidence="5" key="1">
    <citation type="submission" date="2020-07" db="EMBL/GenBank/DDBJ databases">
        <title>Huge and variable diversity of episymbiotic CPR bacteria and DPANN archaea in groundwater ecosystems.</title>
        <authorList>
            <person name="He C.Y."/>
            <person name="Keren R."/>
            <person name="Whittaker M."/>
            <person name="Farag I.F."/>
            <person name="Doudna J."/>
            <person name="Cate J.H.D."/>
            <person name="Banfield J.F."/>
        </authorList>
    </citation>
    <scope>NUCLEOTIDE SEQUENCE</scope>
    <source>
        <strain evidence="5">NC_groundwater_928_Pr1_S-0.2um_72_17</strain>
    </source>
</reference>
<keyword evidence="1" id="KW-0560">Oxidoreductase</keyword>